<name>A0ABQ4X6R9_9ASTR</name>
<evidence type="ECO:0000256" key="1">
    <source>
        <dbReference type="SAM" id="MobiDB-lite"/>
    </source>
</evidence>
<feature type="compositionally biased region" description="Basic and acidic residues" evidence="1">
    <location>
        <begin position="163"/>
        <end position="172"/>
    </location>
</feature>
<comment type="caution">
    <text evidence="2">The sequence shown here is derived from an EMBL/GenBank/DDBJ whole genome shotgun (WGS) entry which is preliminary data.</text>
</comment>
<reference evidence="2" key="2">
    <citation type="submission" date="2022-01" db="EMBL/GenBank/DDBJ databases">
        <authorList>
            <person name="Yamashiro T."/>
            <person name="Shiraishi A."/>
            <person name="Satake H."/>
            <person name="Nakayama K."/>
        </authorList>
    </citation>
    <scope>NUCLEOTIDE SEQUENCE</scope>
</reference>
<organism evidence="2 3">
    <name type="scientific">Tanacetum coccineum</name>
    <dbReference type="NCBI Taxonomy" id="301880"/>
    <lineage>
        <taxon>Eukaryota</taxon>
        <taxon>Viridiplantae</taxon>
        <taxon>Streptophyta</taxon>
        <taxon>Embryophyta</taxon>
        <taxon>Tracheophyta</taxon>
        <taxon>Spermatophyta</taxon>
        <taxon>Magnoliopsida</taxon>
        <taxon>eudicotyledons</taxon>
        <taxon>Gunneridae</taxon>
        <taxon>Pentapetalae</taxon>
        <taxon>asterids</taxon>
        <taxon>campanulids</taxon>
        <taxon>Asterales</taxon>
        <taxon>Asteraceae</taxon>
        <taxon>Asteroideae</taxon>
        <taxon>Anthemideae</taxon>
        <taxon>Anthemidinae</taxon>
        <taxon>Tanacetum</taxon>
    </lineage>
</organism>
<dbReference type="Proteomes" id="UP001151760">
    <property type="component" value="Unassembled WGS sequence"/>
</dbReference>
<accession>A0ABQ4X6R9</accession>
<sequence length="803" mass="91690">MEKKDTLSSCSESEEQQMQLIQDKSKESCMVSFQRLHSHLKRLSNNDLKGSRTENGFGRAFATLFGQDFETFTGTMFLNMHQLQKQLDDNKFQEIGSMASFKVLETQFQMFIKSKIYLNDEYIVMTRNYFLQYTQLDIPEFRETLVQFMEYVKKSIDKRALHKREHDSRVNERQTQMTMEKVDTSKDMDANIRPIYDEEPKAEVQTNAEINVFAIGQQHTEQPEFINEGEIDENAEQCHDTCPLPAKLTNDKTIELSNQLLKSENVCLKKTVAQCNEAKVNNHIDEIETIKIELEHSVVKLLAENELLHKEKEHLKQTYKDLFDSIKTTRVQTKNQNDYLMAQLNKKSNENADVLAQIHKKGFAITALKNELRKLTGNSMNTKFAKPSILGKPVLQPHRNQSVVRQPTAFKSERPKISKPRFASQVDVNNDLSKPVTTHYLPKRRESAHAKPHYMIAPSSSRYSSNDIVHNHYLEEAKKKTQEHSRNSRNFSDSKHFVCSTCQKCVFNANHDSCVTKFLKEVNSRAKVPSNKTTNRNKPVEQIRVATKPNRQIPTGHRFSIKRTSIVHEKTTSPRSCLRWQPTGRILKTVCLRWVPTGKIFTSSTTKVDSEPPNGSKEDITNQCESEQALDVSAGTLLSTAVQASVVNVKWRLLKITLQAPFLNVQMTFEHSSSSLGRQCQMASAKNNTSGPALFLNVQMTSVHISSGLVLHQMTSDHNRSELGILVHSNEPSSSKLVPKVVPLAVKTATSRQELELLFHHHIAMLRTTEHPSDTYVFTMKMEILLESTSNKLLVGDLRDSIE</sequence>
<feature type="region of interest" description="Disordered" evidence="1">
    <location>
        <begin position="163"/>
        <end position="183"/>
    </location>
</feature>
<evidence type="ECO:0000313" key="3">
    <source>
        <dbReference type="Proteomes" id="UP001151760"/>
    </source>
</evidence>
<dbReference type="EMBL" id="BQNB010009241">
    <property type="protein sequence ID" value="GJS60743.1"/>
    <property type="molecule type" value="Genomic_DNA"/>
</dbReference>
<protein>
    <submittedName>
        <fullName evidence="2">Uncharacterized protein</fullName>
    </submittedName>
</protein>
<keyword evidence="3" id="KW-1185">Reference proteome</keyword>
<gene>
    <name evidence="2" type="ORF">Tco_0655527</name>
</gene>
<reference evidence="2" key="1">
    <citation type="journal article" date="2022" name="Int. J. Mol. Sci.">
        <title>Draft Genome of Tanacetum Coccineum: Genomic Comparison of Closely Related Tanacetum-Family Plants.</title>
        <authorList>
            <person name="Yamashiro T."/>
            <person name="Shiraishi A."/>
            <person name="Nakayama K."/>
            <person name="Satake H."/>
        </authorList>
    </citation>
    <scope>NUCLEOTIDE SEQUENCE</scope>
</reference>
<evidence type="ECO:0000313" key="2">
    <source>
        <dbReference type="EMBL" id="GJS60743.1"/>
    </source>
</evidence>
<proteinExistence type="predicted"/>